<dbReference type="Pfam" id="PF09601">
    <property type="entry name" value="DUF2459"/>
    <property type="match status" value="1"/>
</dbReference>
<sequence length="215" mass="23153">MKPAILLLTLSMTAACNGKPEAVVPGGSAAAPALHRAYVVDHGRHSGVAIAASAVQAAIPTLEAQTAAPAYFEFGWGDAGYYPAEKGGLRLAVNALFRPSEATLHVMSLPMEPSRYFAGEVVEVCLSEPQLKALIAFVGASFRYDAEGRPIPSATGRYPISQFYEARGRYHLFNTSNDWTARALESAGFERSPRFRLTSTPVMRLVREQAQPCHG</sequence>
<evidence type="ECO:0000313" key="2">
    <source>
        <dbReference type="Proteomes" id="UP001595630"/>
    </source>
</evidence>
<gene>
    <name evidence="1" type="ORF">ACFOMF_01010</name>
</gene>
<evidence type="ECO:0000313" key="1">
    <source>
        <dbReference type="EMBL" id="MFC3606365.1"/>
    </source>
</evidence>
<comment type="caution">
    <text evidence="1">The sequence shown here is derived from an EMBL/GenBank/DDBJ whole genome shotgun (WGS) entry which is preliminary data.</text>
</comment>
<dbReference type="RefSeq" id="WP_386360352.1">
    <property type="nucleotide sequence ID" value="NZ_JBHRXZ010000002.1"/>
</dbReference>
<accession>A0ABV7SZU3</accession>
<reference evidence="2" key="1">
    <citation type="journal article" date="2019" name="Int. J. Syst. Evol. Microbiol.">
        <title>The Global Catalogue of Microorganisms (GCM) 10K type strain sequencing project: providing services to taxonomists for standard genome sequencing and annotation.</title>
        <authorList>
            <consortium name="The Broad Institute Genomics Platform"/>
            <consortium name="The Broad Institute Genome Sequencing Center for Infectious Disease"/>
            <person name="Wu L."/>
            <person name="Ma J."/>
        </authorList>
    </citation>
    <scope>NUCLEOTIDE SEQUENCE [LARGE SCALE GENOMIC DNA]</scope>
    <source>
        <strain evidence="2">KCTC 42447</strain>
    </source>
</reference>
<protein>
    <submittedName>
        <fullName evidence="1">DUF2459 domain-containing protein</fullName>
    </submittedName>
</protein>
<dbReference type="EMBL" id="JBHRXZ010000002">
    <property type="protein sequence ID" value="MFC3606365.1"/>
    <property type="molecule type" value="Genomic_DNA"/>
</dbReference>
<dbReference type="InterPro" id="IPR011727">
    <property type="entry name" value="CHP02117"/>
</dbReference>
<name>A0ABV7SZU3_9GAMM</name>
<proteinExistence type="predicted"/>
<dbReference type="Proteomes" id="UP001595630">
    <property type="component" value="Unassembled WGS sequence"/>
</dbReference>
<dbReference type="PROSITE" id="PS51257">
    <property type="entry name" value="PROKAR_LIPOPROTEIN"/>
    <property type="match status" value="1"/>
</dbReference>
<keyword evidence="2" id="KW-1185">Reference proteome</keyword>
<organism evidence="1 2">
    <name type="scientific">Stutzerimonas tarimensis</name>
    <dbReference type="NCBI Taxonomy" id="1507735"/>
    <lineage>
        <taxon>Bacteria</taxon>
        <taxon>Pseudomonadati</taxon>
        <taxon>Pseudomonadota</taxon>
        <taxon>Gammaproteobacteria</taxon>
        <taxon>Pseudomonadales</taxon>
        <taxon>Pseudomonadaceae</taxon>
        <taxon>Stutzerimonas</taxon>
    </lineage>
</organism>